<proteinExistence type="predicted"/>
<feature type="compositionally biased region" description="Low complexity" evidence="1">
    <location>
        <begin position="62"/>
        <end position="89"/>
    </location>
</feature>
<dbReference type="CDD" id="cd22160">
    <property type="entry name" value="F-box_AtFBL13-like"/>
    <property type="match status" value="1"/>
</dbReference>
<dbReference type="Pfam" id="PF00646">
    <property type="entry name" value="F-box"/>
    <property type="match status" value="1"/>
</dbReference>
<organism evidence="3 4">
    <name type="scientific">Digitaria exilis</name>
    <dbReference type="NCBI Taxonomy" id="1010633"/>
    <lineage>
        <taxon>Eukaryota</taxon>
        <taxon>Viridiplantae</taxon>
        <taxon>Streptophyta</taxon>
        <taxon>Embryophyta</taxon>
        <taxon>Tracheophyta</taxon>
        <taxon>Spermatophyta</taxon>
        <taxon>Magnoliopsida</taxon>
        <taxon>Liliopsida</taxon>
        <taxon>Poales</taxon>
        <taxon>Poaceae</taxon>
        <taxon>PACMAD clade</taxon>
        <taxon>Panicoideae</taxon>
        <taxon>Panicodae</taxon>
        <taxon>Paniceae</taxon>
        <taxon>Anthephorinae</taxon>
        <taxon>Digitaria</taxon>
    </lineage>
</organism>
<dbReference type="Pfam" id="PF08387">
    <property type="entry name" value="FBD"/>
    <property type="match status" value="1"/>
</dbReference>
<dbReference type="InterPro" id="IPR053781">
    <property type="entry name" value="F-box_AtFBL13-like"/>
</dbReference>
<evidence type="ECO:0000313" key="4">
    <source>
        <dbReference type="Proteomes" id="UP000636709"/>
    </source>
</evidence>
<dbReference type="Proteomes" id="UP000636709">
    <property type="component" value="Unassembled WGS sequence"/>
</dbReference>
<feature type="domain" description="F-box" evidence="2">
    <location>
        <begin position="137"/>
        <end position="170"/>
    </location>
</feature>
<gene>
    <name evidence="3" type="ORF">HU200_053813</name>
</gene>
<keyword evidence="4" id="KW-1185">Reference proteome</keyword>
<dbReference type="InterPro" id="IPR001810">
    <property type="entry name" value="F-box_dom"/>
</dbReference>
<feature type="region of interest" description="Disordered" evidence="1">
    <location>
        <begin position="1"/>
        <end position="94"/>
    </location>
</feature>
<dbReference type="PANTHER" id="PTHR32141">
    <property type="match status" value="1"/>
</dbReference>
<dbReference type="InterPro" id="IPR006566">
    <property type="entry name" value="FBD"/>
</dbReference>
<dbReference type="InterPro" id="IPR036047">
    <property type="entry name" value="F-box-like_dom_sf"/>
</dbReference>
<reference evidence="3" key="1">
    <citation type="submission" date="2020-07" db="EMBL/GenBank/DDBJ databases">
        <title>Genome sequence and genetic diversity analysis of an under-domesticated orphan crop, white fonio (Digitaria exilis).</title>
        <authorList>
            <person name="Bennetzen J.L."/>
            <person name="Chen S."/>
            <person name="Ma X."/>
            <person name="Wang X."/>
            <person name="Yssel A.E.J."/>
            <person name="Chaluvadi S.R."/>
            <person name="Johnson M."/>
            <person name="Gangashetty P."/>
            <person name="Hamidou F."/>
            <person name="Sanogo M.D."/>
            <person name="Zwaenepoel A."/>
            <person name="Wallace J."/>
            <person name="Van De Peer Y."/>
            <person name="Van Deynze A."/>
        </authorList>
    </citation>
    <scope>NUCLEOTIDE SEQUENCE</scope>
    <source>
        <tissue evidence="3">Leaves</tissue>
    </source>
</reference>
<dbReference type="PANTHER" id="PTHR32141:SF41">
    <property type="entry name" value="OS04G0208600 PROTEIN"/>
    <property type="match status" value="1"/>
</dbReference>
<dbReference type="InterPro" id="IPR055302">
    <property type="entry name" value="F-box_dom-containing"/>
</dbReference>
<name>A0A835ALP8_9POAL</name>
<dbReference type="SUPFAM" id="SSF81383">
    <property type="entry name" value="F-box domain"/>
    <property type="match status" value="1"/>
</dbReference>
<dbReference type="EMBL" id="JACEFO010002316">
    <property type="protein sequence ID" value="KAF8666101.1"/>
    <property type="molecule type" value="Genomic_DNA"/>
</dbReference>
<evidence type="ECO:0000256" key="1">
    <source>
        <dbReference type="SAM" id="MobiDB-lite"/>
    </source>
</evidence>
<evidence type="ECO:0000259" key="2">
    <source>
        <dbReference type="PROSITE" id="PS50181"/>
    </source>
</evidence>
<dbReference type="PROSITE" id="PS50181">
    <property type="entry name" value="FBOX"/>
    <property type="match status" value="1"/>
</dbReference>
<dbReference type="OrthoDB" id="612216at2759"/>
<sequence>MADRGGEANQHALDTWSHQPPITIPRVASSHSVPQTKNPRRLTLTPPIPAPASVTTMAGQVSSTTRFSRPRPSAALASTSSSSPATTPTDRVRDPQFDALITRVLSTSIHGALPSPPVSIHARLHTLSSSSSSFSSSDRLSNLPDALLRNIVSRLPIKDGARTAILSRRWLPIWLTAPLVLYDPPLLPGPTTSDSIPRQVKRADSDAVVAAVNMDGDHRTRVARWLHHLAVKGVEELFLINRPPLHLERSLPATFFSMASLTRLYLCFLRFPATASLPRGAAFPSLRELGLCSVAMEGNGDVDFILARKPVLEMLCFVGHMLPLLRLRLVSRSLRCVQIHYSKVKSIAVVDAPCLVRLIVMNTPLEPVGECRISIGNAPSLQLFGYFDPVRHFLRVGDSDVKSKKVNEPAGKLNFKFWQEAGAIECIESHVKLLVFHDFRGENSELAFLKFFVESARVLEKLVIVCSNGCFSSMDEANSRVKKTLFAGKKGNERCALLVLEAPPKEETASWAYNRGFDFSTVDPFTYIVPA</sequence>
<dbReference type="InterPro" id="IPR055411">
    <property type="entry name" value="LRR_FXL15/At3g58940/PEG3-like"/>
</dbReference>
<evidence type="ECO:0000313" key="3">
    <source>
        <dbReference type="EMBL" id="KAF8666101.1"/>
    </source>
</evidence>
<accession>A0A835ALP8</accession>
<comment type="caution">
    <text evidence="3">The sequence shown here is derived from an EMBL/GenBank/DDBJ whole genome shotgun (WGS) entry which is preliminary data.</text>
</comment>
<protein>
    <recommendedName>
        <fullName evidence="2">F-box domain-containing protein</fullName>
    </recommendedName>
</protein>
<dbReference type="AlphaFoldDB" id="A0A835ALP8"/>
<dbReference type="Pfam" id="PF24758">
    <property type="entry name" value="LRR_At5g56370"/>
    <property type="match status" value="1"/>
</dbReference>